<evidence type="ECO:0000313" key="6">
    <source>
        <dbReference type="EMBL" id="PVY70109.1"/>
    </source>
</evidence>
<protein>
    <submittedName>
        <fullName evidence="6">Helix-turn-helix protein</fullName>
    </submittedName>
</protein>
<dbReference type="OrthoDB" id="5622169at2"/>
<reference evidence="6 7" key="1">
    <citation type="submission" date="2018-04" db="EMBL/GenBank/DDBJ databases">
        <title>Genomic Encyclopedia of Type Strains, Phase IV (KMG-IV): sequencing the most valuable type-strain genomes for metagenomic binning, comparative biology and taxonomic classification.</title>
        <authorList>
            <person name="Goeker M."/>
        </authorList>
    </citation>
    <scope>NUCLEOTIDE SEQUENCE [LARGE SCALE GENOMIC DNA]</scope>
    <source>
        <strain evidence="6 7">DSM 28688</strain>
    </source>
</reference>
<sequence>MDPIVCTWTSTLPEGRFTVWPDGCRDLIAVIPNNKPATLLCSGLDSSPRRLVCRSDTLFVGVRLAAGVSFPWERKQPEYKREDFVLAQNQISQFDGWEMESLCGDAFDELVSVVDRFASPAPVWVPECLEALRSGRVPRTIPLSERSVRRKLAETTGAPPSYWRSLARVRQAGLALVQSDAPLASIAADFGFSDQPHMSREIRRWFGLTPLALRDNREQAIRRLTAPDVFQGPQVRSMMY</sequence>
<accession>A0A2U1CTN4</accession>
<evidence type="ECO:0000256" key="2">
    <source>
        <dbReference type="ARBA" id="ARBA00023125"/>
    </source>
</evidence>
<keyword evidence="2" id="KW-0238">DNA-binding</keyword>
<dbReference type="Gene3D" id="1.10.10.60">
    <property type="entry name" value="Homeodomain-like"/>
    <property type="match status" value="1"/>
</dbReference>
<keyword evidence="3" id="KW-0804">Transcription</keyword>
<evidence type="ECO:0000313" key="7">
    <source>
        <dbReference type="Proteomes" id="UP000245887"/>
    </source>
</evidence>
<feature type="domain" description="HTH araC/xylS-type" evidence="5">
    <location>
        <begin position="108"/>
        <end position="216"/>
    </location>
</feature>
<evidence type="ECO:0000259" key="5">
    <source>
        <dbReference type="PROSITE" id="PS01124"/>
    </source>
</evidence>
<evidence type="ECO:0000256" key="1">
    <source>
        <dbReference type="ARBA" id="ARBA00023015"/>
    </source>
</evidence>
<keyword evidence="1" id="KW-0805">Transcription regulation</keyword>
<dbReference type="SMART" id="SM00342">
    <property type="entry name" value="HTH_ARAC"/>
    <property type="match status" value="1"/>
</dbReference>
<proteinExistence type="predicted"/>
<comment type="caution">
    <text evidence="6">The sequence shown here is derived from an EMBL/GenBank/DDBJ whole genome shotgun (WGS) entry which is preliminary data.</text>
</comment>
<gene>
    <name evidence="6" type="ORF">C8D92_110140</name>
</gene>
<dbReference type="SUPFAM" id="SSF46689">
    <property type="entry name" value="Homeodomain-like"/>
    <property type="match status" value="1"/>
</dbReference>
<evidence type="ECO:0000256" key="4">
    <source>
        <dbReference type="ARBA" id="ARBA00037345"/>
    </source>
</evidence>
<dbReference type="Pfam" id="PF12833">
    <property type="entry name" value="HTH_18"/>
    <property type="match status" value="1"/>
</dbReference>
<dbReference type="PROSITE" id="PS01124">
    <property type="entry name" value="HTH_ARAC_FAMILY_2"/>
    <property type="match status" value="1"/>
</dbReference>
<dbReference type="InterPro" id="IPR009057">
    <property type="entry name" value="Homeodomain-like_sf"/>
</dbReference>
<evidence type="ECO:0000256" key="3">
    <source>
        <dbReference type="ARBA" id="ARBA00023163"/>
    </source>
</evidence>
<organism evidence="6 7">
    <name type="scientific">Tamilnaduibacter salinus</name>
    <dbReference type="NCBI Taxonomy" id="1484056"/>
    <lineage>
        <taxon>Bacteria</taxon>
        <taxon>Pseudomonadati</taxon>
        <taxon>Pseudomonadota</taxon>
        <taxon>Gammaproteobacteria</taxon>
        <taxon>Pseudomonadales</taxon>
        <taxon>Marinobacteraceae</taxon>
        <taxon>Tamilnaduibacter</taxon>
    </lineage>
</organism>
<name>A0A2U1CTN4_9GAMM</name>
<dbReference type="GO" id="GO:0043565">
    <property type="term" value="F:sequence-specific DNA binding"/>
    <property type="evidence" value="ECO:0007669"/>
    <property type="project" value="InterPro"/>
</dbReference>
<dbReference type="PANTHER" id="PTHR46796">
    <property type="entry name" value="HTH-TYPE TRANSCRIPTIONAL ACTIVATOR RHAS-RELATED"/>
    <property type="match status" value="1"/>
</dbReference>
<comment type="function">
    <text evidence="4">Regulatory protein of the TOL plasmid xyl operons. XylS activates the xylXYZLTEGFJQKIH operon required for the degradation of toluene, m-xylene and p-xylene.</text>
</comment>
<dbReference type="EMBL" id="QEKQ01000010">
    <property type="protein sequence ID" value="PVY70109.1"/>
    <property type="molecule type" value="Genomic_DNA"/>
</dbReference>
<dbReference type="Proteomes" id="UP000245887">
    <property type="component" value="Unassembled WGS sequence"/>
</dbReference>
<dbReference type="InterPro" id="IPR018060">
    <property type="entry name" value="HTH_AraC"/>
</dbReference>
<dbReference type="AlphaFoldDB" id="A0A2U1CTN4"/>
<dbReference type="GO" id="GO:0003700">
    <property type="term" value="F:DNA-binding transcription factor activity"/>
    <property type="evidence" value="ECO:0007669"/>
    <property type="project" value="InterPro"/>
</dbReference>
<dbReference type="InterPro" id="IPR050204">
    <property type="entry name" value="AraC_XylS_family_regulators"/>
</dbReference>